<evidence type="ECO:0000313" key="2">
    <source>
        <dbReference type="Proteomes" id="UP001601422"/>
    </source>
</evidence>
<proteinExistence type="predicted"/>
<gene>
    <name evidence="1" type="ORF">ACFYQT_32720</name>
</gene>
<reference evidence="1 2" key="1">
    <citation type="submission" date="2024-10" db="EMBL/GenBank/DDBJ databases">
        <title>The Natural Products Discovery Center: Release of the First 8490 Sequenced Strains for Exploring Actinobacteria Biosynthetic Diversity.</title>
        <authorList>
            <person name="Kalkreuter E."/>
            <person name="Kautsar S.A."/>
            <person name="Yang D."/>
            <person name="Bader C.D."/>
            <person name="Teijaro C.N."/>
            <person name="Fluegel L."/>
            <person name="Davis C.M."/>
            <person name="Simpson J.R."/>
            <person name="Lauterbach L."/>
            <person name="Steele A.D."/>
            <person name="Gui C."/>
            <person name="Meng S."/>
            <person name="Li G."/>
            <person name="Viehrig K."/>
            <person name="Ye F."/>
            <person name="Su P."/>
            <person name="Kiefer A.F."/>
            <person name="Nichols A."/>
            <person name="Cepeda A.J."/>
            <person name="Yan W."/>
            <person name="Fan B."/>
            <person name="Jiang Y."/>
            <person name="Adhikari A."/>
            <person name="Zheng C.-J."/>
            <person name="Schuster L."/>
            <person name="Cowan T.M."/>
            <person name="Smanski M.J."/>
            <person name="Chevrette M.G."/>
            <person name="De Carvalho L.P.S."/>
            <person name="Shen B."/>
        </authorList>
    </citation>
    <scope>NUCLEOTIDE SEQUENCE [LARGE SCALE GENOMIC DNA]</scope>
    <source>
        <strain evidence="1 2">NPDC005497</strain>
    </source>
</reference>
<sequence length="46" mass="4945">MKGVTPEPVAGEFVIGRRDYSAKQVGQVIIGRDRRDVGTGVSRTGQ</sequence>
<comment type="caution">
    <text evidence="1">The sequence shown here is derived from an EMBL/GenBank/DDBJ whole genome shotgun (WGS) entry which is preliminary data.</text>
</comment>
<evidence type="ECO:0000313" key="1">
    <source>
        <dbReference type="EMBL" id="MFF0008175.1"/>
    </source>
</evidence>
<dbReference type="RefSeq" id="WP_361941443.1">
    <property type="nucleotide sequence ID" value="NZ_JBEXWI010000007.1"/>
</dbReference>
<dbReference type="Proteomes" id="UP001601422">
    <property type="component" value="Unassembled WGS sequence"/>
</dbReference>
<dbReference type="EMBL" id="JBIAJP010000012">
    <property type="protein sequence ID" value="MFF0008175.1"/>
    <property type="molecule type" value="Genomic_DNA"/>
</dbReference>
<name>A0ABW6N4V1_9ACTN</name>
<protein>
    <submittedName>
        <fullName evidence="1">Uncharacterized protein</fullName>
    </submittedName>
</protein>
<accession>A0ABW6N4V1</accession>
<keyword evidence="2" id="KW-1185">Reference proteome</keyword>
<organism evidence="1 2">
    <name type="scientific">Streptomyces tibetensis</name>
    <dbReference type="NCBI Taxonomy" id="2382123"/>
    <lineage>
        <taxon>Bacteria</taxon>
        <taxon>Bacillati</taxon>
        <taxon>Actinomycetota</taxon>
        <taxon>Actinomycetes</taxon>
        <taxon>Kitasatosporales</taxon>
        <taxon>Streptomycetaceae</taxon>
        <taxon>Streptomyces</taxon>
    </lineage>
</organism>